<evidence type="ECO:0000256" key="6">
    <source>
        <dbReference type="SAM" id="MobiDB-lite"/>
    </source>
</evidence>
<gene>
    <name evidence="8" type="ORF">fugu_009469</name>
</gene>
<evidence type="ECO:0000259" key="7">
    <source>
        <dbReference type="SMART" id="SM00479"/>
    </source>
</evidence>
<dbReference type="InterPro" id="IPR037433">
    <property type="entry name" value="ISG20_DEDDh"/>
</dbReference>
<dbReference type="GO" id="GO:0005730">
    <property type="term" value="C:nucleolus"/>
    <property type="evidence" value="ECO:0007669"/>
    <property type="project" value="UniProtKB-ARBA"/>
</dbReference>
<evidence type="ECO:0000313" key="8">
    <source>
        <dbReference type="EMBL" id="TNN01982.1"/>
    </source>
</evidence>
<accession>A0A4Z2CCL2</accession>
<evidence type="ECO:0000256" key="4">
    <source>
        <dbReference type="ARBA" id="ARBA00022839"/>
    </source>
</evidence>
<dbReference type="InterPro" id="IPR047021">
    <property type="entry name" value="REXO1/3/4-like"/>
</dbReference>
<feature type="region of interest" description="Disordered" evidence="6">
    <location>
        <begin position="20"/>
        <end position="131"/>
    </location>
</feature>
<evidence type="ECO:0000256" key="1">
    <source>
        <dbReference type="ARBA" id="ARBA00004123"/>
    </source>
</evidence>
<reference evidence="8 9" key="1">
    <citation type="submission" date="2019-04" db="EMBL/GenBank/DDBJ databases">
        <title>The sequence and de novo assembly of Takifugu bimaculatus genome using PacBio and Hi-C technologies.</title>
        <authorList>
            <person name="Xu P."/>
            <person name="Liu B."/>
            <person name="Zhou Z."/>
        </authorList>
    </citation>
    <scope>NUCLEOTIDE SEQUENCE [LARGE SCALE GENOMIC DNA]</scope>
    <source>
        <strain evidence="8">TB-2018</strain>
        <tissue evidence="8">Muscle</tissue>
    </source>
</reference>
<dbReference type="Proteomes" id="UP000516260">
    <property type="component" value="Chromosome 10"/>
</dbReference>
<dbReference type="FunFam" id="3.30.420.10:FF:000007">
    <property type="entry name" value="Interferon-stimulated exonuclease gene 20"/>
    <property type="match status" value="1"/>
</dbReference>
<sequence>MSDINIIINLDLTPRVLPVNKKRTRERKRKRDRKKMRHLRNGRQLETKGNEKSNNLSKRGSKYDAAQSSQNGALRRHPPLSTSTQPERCPPNRTADPSPAAPCSAASTGSHSPSILTQSKDDDPSPSVESLHKPAVAPLSAGIPSNYLAIDCEMVGTGPKGSVSQLGRCSLVSYDGDVVYDKFIKPPVPVTDYRTRWSGIRPRDLANATPFPVARKEILKLLMGKVVIGHAIHNDFKVLSYSHPAALTRDTMRIPLLNAKAGLAVTECASLKRLTKAIFKRDIQTGKKGHSSVEDARATMELYKVVEVEWEKQLASKSQSSSYFQLIYPNMSAAGNDPVPPQMYDVMKGAEQCRSPRPEVMEYITSGRMENMTGTIVKEKTAPARQEGQTSIPAAPVQQAPEDIPTGQAGDAALSLT</sequence>
<dbReference type="Gene3D" id="3.30.420.10">
    <property type="entry name" value="Ribonuclease H-like superfamily/Ribonuclease H"/>
    <property type="match status" value="1"/>
</dbReference>
<protein>
    <recommendedName>
        <fullName evidence="7">Exonuclease domain-containing protein</fullName>
    </recommendedName>
</protein>
<name>A0A4Z2CCL2_9TELE</name>
<keyword evidence="4" id="KW-0269">Exonuclease</keyword>
<evidence type="ECO:0000256" key="2">
    <source>
        <dbReference type="ARBA" id="ARBA00022722"/>
    </source>
</evidence>
<dbReference type="InterPro" id="IPR036397">
    <property type="entry name" value="RNaseH_sf"/>
</dbReference>
<proteinExistence type="predicted"/>
<feature type="compositionally biased region" description="Basic residues" evidence="6">
    <location>
        <begin position="20"/>
        <end position="41"/>
    </location>
</feature>
<dbReference type="PANTHER" id="PTHR12801:SF78">
    <property type="entry name" value="INTERFERON-STIMULATED 20 KDA EXONUCLEASE-LIKE 2"/>
    <property type="match status" value="1"/>
</dbReference>
<dbReference type="AlphaFoldDB" id="A0A4Z2CCL2"/>
<dbReference type="SUPFAM" id="SSF53098">
    <property type="entry name" value="Ribonuclease H-like"/>
    <property type="match status" value="1"/>
</dbReference>
<organism evidence="8 9">
    <name type="scientific">Takifugu bimaculatus</name>
    <dbReference type="NCBI Taxonomy" id="433685"/>
    <lineage>
        <taxon>Eukaryota</taxon>
        <taxon>Metazoa</taxon>
        <taxon>Chordata</taxon>
        <taxon>Craniata</taxon>
        <taxon>Vertebrata</taxon>
        <taxon>Euteleostomi</taxon>
        <taxon>Actinopterygii</taxon>
        <taxon>Neopterygii</taxon>
        <taxon>Teleostei</taxon>
        <taxon>Neoteleostei</taxon>
        <taxon>Acanthomorphata</taxon>
        <taxon>Eupercaria</taxon>
        <taxon>Tetraodontiformes</taxon>
        <taxon>Tetradontoidea</taxon>
        <taxon>Tetraodontidae</taxon>
        <taxon>Takifugu</taxon>
    </lineage>
</organism>
<dbReference type="PANTHER" id="PTHR12801">
    <property type="entry name" value="RNA EXONUCLEASE REXO1 / RECO3 FAMILY MEMBER-RELATED"/>
    <property type="match status" value="1"/>
</dbReference>
<dbReference type="Pfam" id="PF00929">
    <property type="entry name" value="RNase_T"/>
    <property type="match status" value="1"/>
</dbReference>
<dbReference type="InterPro" id="IPR013520">
    <property type="entry name" value="Ribonucl_H"/>
</dbReference>
<keyword evidence="3" id="KW-0378">Hydrolase</keyword>
<keyword evidence="5" id="KW-0539">Nucleus</keyword>
<evidence type="ECO:0000256" key="5">
    <source>
        <dbReference type="ARBA" id="ARBA00023242"/>
    </source>
</evidence>
<feature type="compositionally biased region" description="Low complexity" evidence="6">
    <location>
        <begin position="95"/>
        <end position="107"/>
    </location>
</feature>
<dbReference type="GO" id="GO:0003676">
    <property type="term" value="F:nucleic acid binding"/>
    <property type="evidence" value="ECO:0007669"/>
    <property type="project" value="InterPro"/>
</dbReference>
<keyword evidence="2" id="KW-0540">Nuclease</keyword>
<dbReference type="EMBL" id="SWLE01000002">
    <property type="protein sequence ID" value="TNN01982.1"/>
    <property type="molecule type" value="Genomic_DNA"/>
</dbReference>
<dbReference type="GO" id="GO:0000175">
    <property type="term" value="F:3'-5'-RNA exonuclease activity"/>
    <property type="evidence" value="ECO:0007669"/>
    <property type="project" value="InterPro"/>
</dbReference>
<dbReference type="InterPro" id="IPR012337">
    <property type="entry name" value="RNaseH-like_sf"/>
</dbReference>
<evidence type="ECO:0000313" key="9">
    <source>
        <dbReference type="Proteomes" id="UP000516260"/>
    </source>
</evidence>
<comment type="caution">
    <text evidence="8">The sequence shown here is derived from an EMBL/GenBank/DDBJ whole genome shotgun (WGS) entry which is preliminary data.</text>
</comment>
<comment type="subcellular location">
    <subcellularLocation>
        <location evidence="1">Nucleus</location>
    </subcellularLocation>
</comment>
<keyword evidence="9" id="KW-1185">Reference proteome</keyword>
<feature type="compositionally biased region" description="Polar residues" evidence="6">
    <location>
        <begin position="108"/>
        <end position="118"/>
    </location>
</feature>
<dbReference type="SMART" id="SM00479">
    <property type="entry name" value="EXOIII"/>
    <property type="match status" value="1"/>
</dbReference>
<dbReference type="CDD" id="cd06149">
    <property type="entry name" value="ISG20"/>
    <property type="match status" value="1"/>
</dbReference>
<feature type="domain" description="Exonuclease" evidence="7">
    <location>
        <begin position="146"/>
        <end position="312"/>
    </location>
</feature>
<feature type="region of interest" description="Disordered" evidence="6">
    <location>
        <begin position="381"/>
        <end position="417"/>
    </location>
</feature>
<evidence type="ECO:0000256" key="3">
    <source>
        <dbReference type="ARBA" id="ARBA00022801"/>
    </source>
</evidence>